<dbReference type="SUPFAM" id="SSF51713">
    <property type="entry name" value="tRNA-guanine transglycosylase"/>
    <property type="match status" value="1"/>
</dbReference>
<dbReference type="InterPro" id="IPR036511">
    <property type="entry name" value="TGT-like_sf"/>
</dbReference>
<reference evidence="1 2" key="1">
    <citation type="submission" date="2019-04" db="EMBL/GenBank/DDBJ databases">
        <authorList>
            <person name="Van Vliet M D."/>
        </authorList>
    </citation>
    <scope>NUCLEOTIDE SEQUENCE [LARGE SCALE GENOMIC DNA]</scope>
    <source>
        <strain evidence="1 2">F21</strain>
    </source>
</reference>
<dbReference type="Proteomes" id="UP000346198">
    <property type="component" value="Unassembled WGS sequence"/>
</dbReference>
<dbReference type="RefSeq" id="WP_136062556.1">
    <property type="nucleotide sequence ID" value="NZ_CAAHFH010000002.1"/>
</dbReference>
<evidence type="ECO:0000313" key="1">
    <source>
        <dbReference type="EMBL" id="VGO21069.1"/>
    </source>
</evidence>
<organism evidence="1 2">
    <name type="scientific">Pontiella sulfatireligans</name>
    <dbReference type="NCBI Taxonomy" id="2750658"/>
    <lineage>
        <taxon>Bacteria</taxon>
        <taxon>Pseudomonadati</taxon>
        <taxon>Kiritimatiellota</taxon>
        <taxon>Kiritimatiellia</taxon>
        <taxon>Kiritimatiellales</taxon>
        <taxon>Pontiellaceae</taxon>
        <taxon>Pontiella</taxon>
    </lineage>
</organism>
<keyword evidence="2" id="KW-1185">Reference proteome</keyword>
<dbReference type="AlphaFoldDB" id="A0A6C2UM58"/>
<sequence>MHKTLNHRTDPFPIQYPQHQNDELGKLIPFLDLKLPVFFPSISSVKTNLKPVEYLKLLVAVGHPQFLVSAHDLFYAPTEDKEEIHSLLVSAKRNGQIVLLDSGNYEAYWHKANWSEEMFFSVLDDFESFSVSFSFDEQSPPPDVEKICQITKERAGRHLEHIGDAIYSPIIHAPKELLSDSVVGVAQSINPQMIAVPERLLGHGVLERIVTLRNIRKQLNKLDRYRCISTVLFYCSRG</sequence>
<gene>
    <name evidence="1" type="ORF">SCARR_03138</name>
</gene>
<dbReference type="EMBL" id="CAAHFH010000002">
    <property type="protein sequence ID" value="VGO21069.1"/>
    <property type="molecule type" value="Genomic_DNA"/>
</dbReference>
<accession>A0A6C2UM58</accession>
<proteinExistence type="predicted"/>
<dbReference type="GO" id="GO:0006400">
    <property type="term" value="P:tRNA modification"/>
    <property type="evidence" value="ECO:0007669"/>
    <property type="project" value="InterPro"/>
</dbReference>
<name>A0A6C2UM58_9BACT</name>
<evidence type="ECO:0000313" key="2">
    <source>
        <dbReference type="Proteomes" id="UP000346198"/>
    </source>
</evidence>
<protein>
    <submittedName>
        <fullName evidence="1">Uncharacterized protein</fullName>
    </submittedName>
</protein>